<evidence type="ECO:0000313" key="1">
    <source>
        <dbReference type="EMBL" id="KAG6955475.1"/>
    </source>
</evidence>
<evidence type="ECO:0008006" key="3">
    <source>
        <dbReference type="Google" id="ProtNLM"/>
    </source>
</evidence>
<sequence length="175" mass="19791">MALPDGKRVWNVEGLCQYINIRQWFLDTGEGSFLTIALLARVWLGRCSSTAFQERVFSTGSFLMSPLRTRTDNESAHRQLILHHNTNEIERLKESSQRLVGHRIVLLAATVSISTIRRLKISTICTVWAPLGHGLGIPYYHGWDQSSRPVGCSNGDHLENSKWFARNILFDAVSP</sequence>
<dbReference type="AlphaFoldDB" id="A0A8T1U599"/>
<dbReference type="EMBL" id="JAENGZ010000670">
    <property type="protein sequence ID" value="KAG6955475.1"/>
    <property type="molecule type" value="Genomic_DNA"/>
</dbReference>
<dbReference type="OrthoDB" id="120088at2759"/>
<dbReference type="Proteomes" id="UP000688947">
    <property type="component" value="Unassembled WGS sequence"/>
</dbReference>
<accession>A0A8T1U599</accession>
<dbReference type="VEuPathDB" id="FungiDB:PC110_g88"/>
<organism evidence="1 2">
    <name type="scientific">Phytophthora cactorum</name>
    <dbReference type="NCBI Taxonomy" id="29920"/>
    <lineage>
        <taxon>Eukaryota</taxon>
        <taxon>Sar</taxon>
        <taxon>Stramenopiles</taxon>
        <taxon>Oomycota</taxon>
        <taxon>Peronosporomycetes</taxon>
        <taxon>Peronosporales</taxon>
        <taxon>Peronosporaceae</taxon>
        <taxon>Phytophthora</taxon>
    </lineage>
</organism>
<protein>
    <recommendedName>
        <fullName evidence="3">HAT C-terminal dimerisation domain-containing protein</fullName>
    </recommendedName>
</protein>
<evidence type="ECO:0000313" key="2">
    <source>
        <dbReference type="Proteomes" id="UP000688947"/>
    </source>
</evidence>
<name>A0A8T1U599_9STRA</name>
<proteinExistence type="predicted"/>
<reference evidence="1" key="1">
    <citation type="submission" date="2021-01" db="EMBL/GenBank/DDBJ databases">
        <title>Phytophthora aleatoria, a newly-described species from Pinus radiata is distinct from Phytophthora cactorum isolates based on comparative genomics.</title>
        <authorList>
            <person name="Mcdougal R."/>
            <person name="Panda P."/>
            <person name="Williams N."/>
            <person name="Studholme D.J."/>
        </authorList>
    </citation>
    <scope>NUCLEOTIDE SEQUENCE</scope>
    <source>
        <strain evidence="1">NZFS 3830</strain>
    </source>
</reference>
<gene>
    <name evidence="1" type="ORF">JG687_00011169</name>
</gene>
<comment type="caution">
    <text evidence="1">The sequence shown here is derived from an EMBL/GenBank/DDBJ whole genome shotgun (WGS) entry which is preliminary data.</text>
</comment>